<dbReference type="PANTHER" id="PTHR19303:SF26">
    <property type="entry name" value="TIGGER TRANSPOSABLE ELEMENT-DERIVED PROTEIN 1"/>
    <property type="match status" value="1"/>
</dbReference>
<dbReference type="GO" id="GO:0005634">
    <property type="term" value="C:nucleus"/>
    <property type="evidence" value="ECO:0007669"/>
    <property type="project" value="TreeGrafter"/>
</dbReference>
<dbReference type="GO" id="GO:0003677">
    <property type="term" value="F:DNA binding"/>
    <property type="evidence" value="ECO:0007669"/>
    <property type="project" value="TreeGrafter"/>
</dbReference>
<dbReference type="InterPro" id="IPR004875">
    <property type="entry name" value="DDE_SF_endonuclease_dom"/>
</dbReference>
<feature type="domain" description="DDE-1" evidence="1">
    <location>
        <begin position="75"/>
        <end position="256"/>
    </location>
</feature>
<sequence>MKLRNVKLSGEASSADHEAAARYPEILESIMLQGSYMDQQVFNAGKTGLFCKRMPTRTDLSMNEKSQTGHRASEERFTLLLGGDLKGDFKLKPMLVYQSRFPRALKGCSQGSPPVIFRANKKAWLTKASFEEWFLNHFCPAVQKYCKPNNIAFKALLVLDNAPSHPTNLGQLNENVKVTFMPPNTTALLQPMDKGIIATFKAYYLRETFAQAHARTTGEGALSLLEFWRKYNVKNAIENVHRAWQEVPGSSMRSAWSSILRRRTAEQPGSSALFRAAVEQIADLGTKKLGFSDLDAANIEELLAFHGEELSNNDLLNLEQETA</sequence>
<dbReference type="AlphaFoldDB" id="A0A085MWA9"/>
<dbReference type="EMBL" id="KL367621">
    <property type="protein sequence ID" value="KFD61505.1"/>
    <property type="molecule type" value="Genomic_DNA"/>
</dbReference>
<dbReference type="InterPro" id="IPR036397">
    <property type="entry name" value="RNaseH_sf"/>
</dbReference>
<dbReference type="PANTHER" id="PTHR19303">
    <property type="entry name" value="TRANSPOSON"/>
    <property type="match status" value="1"/>
</dbReference>
<dbReference type="Proteomes" id="UP000030758">
    <property type="component" value="Unassembled WGS sequence"/>
</dbReference>
<dbReference type="Gene3D" id="3.30.420.10">
    <property type="entry name" value="Ribonuclease H-like superfamily/Ribonuclease H"/>
    <property type="match status" value="1"/>
</dbReference>
<dbReference type="Pfam" id="PF03184">
    <property type="entry name" value="DDE_1"/>
    <property type="match status" value="1"/>
</dbReference>
<feature type="non-terminal residue" evidence="2">
    <location>
        <position position="323"/>
    </location>
</feature>
<gene>
    <name evidence="2" type="ORF">M514_26318</name>
</gene>
<organism evidence="2">
    <name type="scientific">Trichuris suis</name>
    <name type="common">pig whipworm</name>
    <dbReference type="NCBI Taxonomy" id="68888"/>
    <lineage>
        <taxon>Eukaryota</taxon>
        <taxon>Metazoa</taxon>
        <taxon>Ecdysozoa</taxon>
        <taxon>Nematoda</taxon>
        <taxon>Enoplea</taxon>
        <taxon>Dorylaimia</taxon>
        <taxon>Trichinellida</taxon>
        <taxon>Trichuridae</taxon>
        <taxon>Trichuris</taxon>
    </lineage>
</organism>
<name>A0A085MWA9_9BILA</name>
<reference evidence="2" key="1">
    <citation type="journal article" date="2014" name="Nat. Genet.">
        <title>Genome and transcriptome of the porcine whipworm Trichuris suis.</title>
        <authorList>
            <person name="Jex A.R."/>
            <person name="Nejsum P."/>
            <person name="Schwarz E.M."/>
            <person name="Hu L."/>
            <person name="Young N.D."/>
            <person name="Hall R.S."/>
            <person name="Korhonen P.K."/>
            <person name="Liao S."/>
            <person name="Thamsborg S."/>
            <person name="Xia J."/>
            <person name="Xu P."/>
            <person name="Wang S."/>
            <person name="Scheerlinck J.P."/>
            <person name="Hofmann A."/>
            <person name="Sternberg P.W."/>
            <person name="Wang J."/>
            <person name="Gasser R.B."/>
        </authorList>
    </citation>
    <scope>NUCLEOTIDE SEQUENCE [LARGE SCALE GENOMIC DNA]</scope>
    <source>
        <strain evidence="2">DCEP-RM93F</strain>
    </source>
</reference>
<proteinExistence type="predicted"/>
<accession>A0A085MWA9</accession>
<evidence type="ECO:0000259" key="1">
    <source>
        <dbReference type="Pfam" id="PF03184"/>
    </source>
</evidence>
<evidence type="ECO:0000313" key="2">
    <source>
        <dbReference type="EMBL" id="KFD61505.1"/>
    </source>
</evidence>
<dbReference type="InterPro" id="IPR050863">
    <property type="entry name" value="CenT-Element_Derived"/>
</dbReference>
<protein>
    <recommendedName>
        <fullName evidence="1">DDE-1 domain-containing protein</fullName>
    </recommendedName>
</protein>